<keyword evidence="2" id="KW-1133">Transmembrane helix</keyword>
<keyword evidence="4" id="KW-0378">Hydrolase</keyword>
<keyword evidence="2" id="KW-0472">Membrane</keyword>
<dbReference type="AlphaFoldDB" id="A0A7Y9XG13"/>
<feature type="transmembrane region" description="Helical" evidence="2">
    <location>
        <begin position="95"/>
        <end position="113"/>
    </location>
</feature>
<dbReference type="RefSeq" id="WP_179810572.1">
    <property type="nucleotide sequence ID" value="NZ_JACCHL010000001.1"/>
</dbReference>
<dbReference type="GO" id="GO:0006508">
    <property type="term" value="P:proteolysis"/>
    <property type="evidence" value="ECO:0007669"/>
    <property type="project" value="UniProtKB-KW"/>
</dbReference>
<feature type="transmembrane region" description="Helical" evidence="2">
    <location>
        <begin position="12"/>
        <end position="32"/>
    </location>
</feature>
<feature type="transmembrane region" description="Helical" evidence="2">
    <location>
        <begin position="208"/>
        <end position="234"/>
    </location>
</feature>
<feature type="transmembrane region" description="Helical" evidence="2">
    <location>
        <begin position="53"/>
        <end position="75"/>
    </location>
</feature>
<keyword evidence="4" id="KW-0645">Protease</keyword>
<dbReference type="Proteomes" id="UP000584931">
    <property type="component" value="Unassembled WGS sequence"/>
</dbReference>
<feature type="domain" description="CAAX prenyl protease 2/Lysostaphin resistance protein A-like" evidence="3">
    <location>
        <begin position="190"/>
        <end position="275"/>
    </location>
</feature>
<sequence length="382" mass="39823">MPWSESLPQFSFAGTVLTVLLLLFAALGEPLLGRRTFAWLSRRRDGDARALTLVHAVTMGVHVLWGLAVLGVLLLSPDLAAADLGLRAPHAWGPIAGGAVGGLLALAVLWVLVNGLPENLPVLGAGRGRGGGRRGRGSRGPEEQAGHGTRGGRSSGRRRRRAPDARVLLPEPERDRGLLVPRGTVERALAAGVSVTGGVFGELLYRGLFIVLVASMGVPLWIAAVLSVALFSVAHLYQGWWGLVSAGASGTLFTVLYLGTGSVWVPVLVHVALNLRSLAFPPAAVRDAWDRGYDEYGDDAAGYDAEYDDGYGEAGYDDGYEAAGYGPPTPGPTAWDGAYAHGDAPGSGDILGGGRRSRPGEWSGHGYGDAPGTAGPGFDPRN</sequence>
<evidence type="ECO:0000313" key="5">
    <source>
        <dbReference type="Proteomes" id="UP000584931"/>
    </source>
</evidence>
<evidence type="ECO:0000256" key="2">
    <source>
        <dbReference type="SAM" id="Phobius"/>
    </source>
</evidence>
<dbReference type="InterPro" id="IPR003675">
    <property type="entry name" value="Rce1/LyrA-like_dom"/>
</dbReference>
<dbReference type="EMBL" id="JACCHL010000001">
    <property type="protein sequence ID" value="NYH53735.1"/>
    <property type="molecule type" value="Genomic_DNA"/>
</dbReference>
<evidence type="ECO:0000256" key="1">
    <source>
        <dbReference type="SAM" id="MobiDB-lite"/>
    </source>
</evidence>
<evidence type="ECO:0000313" key="4">
    <source>
        <dbReference type="EMBL" id="NYH53735.1"/>
    </source>
</evidence>
<feature type="transmembrane region" description="Helical" evidence="2">
    <location>
        <begin position="240"/>
        <end position="269"/>
    </location>
</feature>
<organism evidence="4 5">
    <name type="scientific">Nocardiopsis sinuspersici</name>
    <dbReference type="NCBI Taxonomy" id="501010"/>
    <lineage>
        <taxon>Bacteria</taxon>
        <taxon>Bacillati</taxon>
        <taxon>Actinomycetota</taxon>
        <taxon>Actinomycetes</taxon>
        <taxon>Streptosporangiales</taxon>
        <taxon>Nocardiopsidaceae</taxon>
        <taxon>Nocardiopsis</taxon>
    </lineage>
</organism>
<protein>
    <submittedName>
        <fullName evidence="4">Membrane protease YdiL (CAAX protease family)</fullName>
    </submittedName>
</protein>
<name>A0A7Y9XG13_9ACTN</name>
<dbReference type="GO" id="GO:0004175">
    <property type="term" value="F:endopeptidase activity"/>
    <property type="evidence" value="ECO:0007669"/>
    <property type="project" value="UniProtKB-ARBA"/>
</dbReference>
<comment type="caution">
    <text evidence="4">The sequence shown here is derived from an EMBL/GenBank/DDBJ whole genome shotgun (WGS) entry which is preliminary data.</text>
</comment>
<proteinExistence type="predicted"/>
<dbReference type="GO" id="GO:0080120">
    <property type="term" value="P:CAAX-box protein maturation"/>
    <property type="evidence" value="ECO:0007669"/>
    <property type="project" value="UniProtKB-ARBA"/>
</dbReference>
<gene>
    <name evidence="4" type="ORF">HNR06_003324</name>
</gene>
<feature type="region of interest" description="Disordered" evidence="1">
    <location>
        <begin position="319"/>
        <end position="382"/>
    </location>
</feature>
<reference evidence="4 5" key="1">
    <citation type="submission" date="2020-07" db="EMBL/GenBank/DDBJ databases">
        <title>Sequencing the genomes of 1000 actinobacteria strains.</title>
        <authorList>
            <person name="Klenk H.-P."/>
        </authorList>
    </citation>
    <scope>NUCLEOTIDE SEQUENCE [LARGE SCALE GENOMIC DNA]</scope>
    <source>
        <strain evidence="4 5">DSM 45278</strain>
    </source>
</reference>
<feature type="region of interest" description="Disordered" evidence="1">
    <location>
        <begin position="127"/>
        <end position="166"/>
    </location>
</feature>
<dbReference type="Pfam" id="PF02517">
    <property type="entry name" value="Rce1-like"/>
    <property type="match status" value="1"/>
</dbReference>
<keyword evidence="2" id="KW-0812">Transmembrane</keyword>
<accession>A0A7Y9XG13</accession>
<evidence type="ECO:0000259" key="3">
    <source>
        <dbReference type="Pfam" id="PF02517"/>
    </source>
</evidence>